<evidence type="ECO:0000313" key="13">
    <source>
        <dbReference type="Proteomes" id="UP000001068"/>
    </source>
</evidence>
<evidence type="ECO:0000256" key="8">
    <source>
        <dbReference type="ARBA" id="ARBA00023235"/>
    </source>
</evidence>
<dbReference type="Gene3D" id="1.10.290.10">
    <property type="entry name" value="Topoisomerase I, domain 4"/>
    <property type="match status" value="1"/>
</dbReference>
<keyword evidence="8 9" id="KW-0413">Isomerase</keyword>
<dbReference type="InterPro" id="IPR013824">
    <property type="entry name" value="Topo_IA_cen_sub1"/>
</dbReference>
<evidence type="ECO:0000256" key="5">
    <source>
        <dbReference type="ARBA" id="ARBA00022842"/>
    </source>
</evidence>
<keyword evidence="5" id="KW-0460">Magnesium</keyword>
<dbReference type="Gene3D" id="1.10.460.10">
    <property type="entry name" value="Topoisomerase I, domain 2"/>
    <property type="match status" value="1"/>
</dbReference>
<feature type="domain" description="Topo IA-type catalytic" evidence="11">
    <location>
        <begin position="170"/>
        <end position="591"/>
    </location>
</feature>
<comment type="subunit">
    <text evidence="9">Monomer.</text>
</comment>
<comment type="catalytic activity">
    <reaction evidence="1 9">
        <text>ATP-independent breakage of single-stranded DNA, followed by passage and rejoining.</text>
        <dbReference type="EC" id="5.6.2.1"/>
    </reaction>
</comment>
<dbReference type="SMART" id="SM00437">
    <property type="entry name" value="TOP1Ac"/>
    <property type="match status" value="1"/>
</dbReference>
<protein>
    <recommendedName>
        <fullName evidence="9">DNA topoisomerase 1</fullName>
        <ecNumber evidence="9">5.6.2.1</ecNumber>
    </recommendedName>
    <alternativeName>
        <fullName evidence="9">DNA topoisomerase I</fullName>
    </alternativeName>
</protein>
<sequence>MVSGVEPWMSRGVRIWDLKGRVLVIAEKPKAARKIAEALSPGYVTRRIGSIPVYEINAYGSMILVASSVGHLYELNTGVKGYPVYSYEWVPSHLVNPGKRHAREYLEVLKKLCRGVDYYVNACDYDIEGSVIGYLIIKFNGDEEKALRAKFSSLTREELRQAFNNLAKLDYEMIEAGLCRHELDWLWGINVSRALMKAVEDATGRRIVLSAGRVQTPTLKYVVEKTVERNLFIPLPQYRVTVTAERNGEEVVLEYAGNPVEKHGEARSIVERVRRQGYLIVEEVEGKTYVLKPPPPFNLGDLQEEAARIYGFSPAKTQAIAEQLYLDALISYPRTNSQKLPPTLNYRGILDNLASIGKYSGLVASLLSETRGVLKPVEGEKEDPAHPAIYPTGMKPGGLTDEQWAVYDLIVRRFLAVFAQPARLTHYTVKAVTPSRDAVFKASWQRVEEQGWMKYYGFHTYKSSRAPGLVKGDKLGVVKVSMRESYTKPPKRLSKIDVLRWMESVEIGTEATRAQIIEKLFERKYLFLESKGIGVSDLGFGVVEVVERFFPDLLSIELTRRFEKEMDAIRRGLRSRGQVLEEAKRILTAMLGEFDENRVEAGRQLAVRLGVAEPSRGKCRISSCKREAVEEGLCRHHASAARLIHEYYVEWSRRKEIGFDEYVEKLRKSRNTGKWIKEVIEAGVVKAPRFP</sequence>
<dbReference type="PANTHER" id="PTHR11390:SF26">
    <property type="entry name" value="DNA TOPOISOMERASE 1"/>
    <property type="match status" value="1"/>
</dbReference>
<keyword evidence="13" id="KW-1185">Reference proteome</keyword>
<evidence type="ECO:0000313" key="12">
    <source>
        <dbReference type="EMBL" id="ADV65338.1"/>
    </source>
</evidence>
<evidence type="ECO:0000256" key="1">
    <source>
        <dbReference type="ARBA" id="ARBA00000213"/>
    </source>
</evidence>
<dbReference type="KEGG" id="dmu:Desmu_1036"/>
<dbReference type="Gene3D" id="2.70.20.10">
    <property type="entry name" value="Topoisomerase I, domain 3"/>
    <property type="match status" value="1"/>
</dbReference>
<dbReference type="InterPro" id="IPR013825">
    <property type="entry name" value="Topo_IA_cen_sub2"/>
</dbReference>
<evidence type="ECO:0000256" key="2">
    <source>
        <dbReference type="ARBA" id="ARBA00009446"/>
    </source>
</evidence>
<dbReference type="STRING" id="765177.Desmu_1036"/>
<feature type="active site" description="O-(5'-phospho-DNA)-tyrosine intermediate" evidence="9">
    <location>
        <position position="332"/>
    </location>
</feature>
<evidence type="ECO:0000256" key="7">
    <source>
        <dbReference type="ARBA" id="ARBA00023125"/>
    </source>
</evidence>
<keyword evidence="7 9" id="KW-0238">DNA-binding</keyword>
<evidence type="ECO:0000259" key="11">
    <source>
        <dbReference type="PROSITE" id="PS52039"/>
    </source>
</evidence>
<feature type="region of interest" description="Interaction with DNA" evidence="9">
    <location>
        <begin position="210"/>
        <end position="215"/>
    </location>
</feature>
<evidence type="ECO:0000256" key="3">
    <source>
        <dbReference type="ARBA" id="ARBA00022723"/>
    </source>
</evidence>
<gene>
    <name evidence="9" type="primary">topA</name>
    <name evidence="12" type="ordered locus">Desmu_1036</name>
</gene>
<proteinExistence type="inferred from homology"/>
<feature type="site" description="Interaction with DNA" evidence="9">
    <location>
        <position position="523"/>
    </location>
</feature>
<dbReference type="PROSITE" id="PS50880">
    <property type="entry name" value="TOPRIM"/>
    <property type="match status" value="1"/>
</dbReference>
<dbReference type="PANTHER" id="PTHR11390">
    <property type="entry name" value="PROKARYOTIC DNA TOPOISOMERASE"/>
    <property type="match status" value="1"/>
</dbReference>
<keyword evidence="3" id="KW-0479">Metal-binding</keyword>
<dbReference type="InterPro" id="IPR013826">
    <property type="entry name" value="Topo_IA_cen_sub3"/>
</dbReference>
<name>E8RA12_DESM0</name>
<dbReference type="InterPro" id="IPR005739">
    <property type="entry name" value="TopoI_arch"/>
</dbReference>
<dbReference type="InterPro" id="IPR003601">
    <property type="entry name" value="Topo_IA_2"/>
</dbReference>
<evidence type="ECO:0000256" key="4">
    <source>
        <dbReference type="ARBA" id="ARBA00022833"/>
    </source>
</evidence>
<comment type="similarity">
    <text evidence="2 9">Belongs to the type IA topoisomerase family.</text>
</comment>
<keyword evidence="6 9" id="KW-0799">Topoisomerase</keyword>
<dbReference type="GO" id="GO:0006265">
    <property type="term" value="P:DNA topological change"/>
    <property type="evidence" value="ECO:0007669"/>
    <property type="project" value="UniProtKB-UniRule"/>
</dbReference>
<evidence type="ECO:0000256" key="9">
    <source>
        <dbReference type="HAMAP-Rule" id="MF_00952"/>
    </source>
</evidence>
<dbReference type="InterPro" id="IPR006171">
    <property type="entry name" value="TOPRIM_dom"/>
</dbReference>
<organism evidence="12 13">
    <name type="scientific">Desulfurococcus mucosus (strain ATCC 35584 / DSM 2162 / JCM 9187 / O7/1)</name>
    <dbReference type="NCBI Taxonomy" id="765177"/>
    <lineage>
        <taxon>Archaea</taxon>
        <taxon>Thermoproteota</taxon>
        <taxon>Thermoprotei</taxon>
        <taxon>Desulfurococcales</taxon>
        <taxon>Desulfurococcaceae</taxon>
        <taxon>Desulfurococcus</taxon>
    </lineage>
</organism>
<dbReference type="GO" id="GO:0006310">
    <property type="term" value="P:DNA recombination"/>
    <property type="evidence" value="ECO:0007669"/>
    <property type="project" value="TreeGrafter"/>
</dbReference>
<comment type="caution">
    <text evidence="9">Lacks conserved residue(s) required for the propagation of feature annotation.</text>
</comment>
<dbReference type="AlphaFoldDB" id="E8RA12"/>
<keyword evidence="4" id="KW-0862">Zinc</keyword>
<dbReference type="HAMAP" id="MF_00952">
    <property type="entry name" value="Topoisom_1_prok"/>
    <property type="match status" value="1"/>
</dbReference>
<dbReference type="GO" id="GO:0003917">
    <property type="term" value="F:DNA topoisomerase type I (single strand cut, ATP-independent) activity"/>
    <property type="evidence" value="ECO:0007669"/>
    <property type="project" value="UniProtKB-UniRule"/>
</dbReference>
<dbReference type="InterPro" id="IPR023406">
    <property type="entry name" value="Topo_IA_AS"/>
</dbReference>
<dbReference type="eggNOG" id="arCOG01527">
    <property type="taxonomic scope" value="Archaea"/>
</dbReference>
<dbReference type="InterPro" id="IPR000380">
    <property type="entry name" value="Topo_IA"/>
</dbReference>
<dbReference type="Pfam" id="PF01751">
    <property type="entry name" value="Toprim"/>
    <property type="match status" value="1"/>
</dbReference>
<dbReference type="InterPro" id="IPR013497">
    <property type="entry name" value="Topo_IA_cen"/>
</dbReference>
<dbReference type="GO" id="GO:0003677">
    <property type="term" value="F:DNA binding"/>
    <property type="evidence" value="ECO:0007669"/>
    <property type="project" value="UniProtKB-KW"/>
</dbReference>
<dbReference type="InterPro" id="IPR023405">
    <property type="entry name" value="Topo_IA_core_domain"/>
</dbReference>
<feature type="domain" description="Toprim" evidence="10">
    <location>
        <begin position="21"/>
        <end position="159"/>
    </location>
</feature>
<dbReference type="PROSITE" id="PS52039">
    <property type="entry name" value="TOPO_IA_2"/>
    <property type="match status" value="1"/>
</dbReference>
<dbReference type="EC" id="5.6.2.1" evidence="9"/>
<dbReference type="SMART" id="SM00493">
    <property type="entry name" value="TOPRIM"/>
    <property type="match status" value="1"/>
</dbReference>
<dbReference type="EMBL" id="CP002363">
    <property type="protein sequence ID" value="ADV65338.1"/>
    <property type="molecule type" value="Genomic_DNA"/>
</dbReference>
<dbReference type="CDD" id="cd00186">
    <property type="entry name" value="TOP1Ac"/>
    <property type="match status" value="1"/>
</dbReference>
<comment type="function">
    <text evidence="9">Releases the supercoiling and torsional tension of DNA, which is introduced during the DNA replication and transcription, by transiently cleaving and rejoining one strand of the DNA duplex. Introduces a single-strand break via transesterification at a target site in duplex DNA. The scissile phosphodiester is attacked by the catalytic tyrosine of the enzyme, resulting in the formation of a DNA-(5'-phosphotyrosyl)-enzyme intermediate and the expulsion of a 3'-OH DNA strand. The free DNA strand then undergoes passage around the unbroken strand, thus removing DNA supercoils. Finally, in the religation step, the DNA 3'-OH attacks the covalent intermediate to expel the active-site tyrosine and restore the DNA phosphodiester backbone.</text>
</comment>
<dbReference type="GO" id="GO:0006281">
    <property type="term" value="P:DNA repair"/>
    <property type="evidence" value="ECO:0007669"/>
    <property type="project" value="TreeGrafter"/>
</dbReference>
<dbReference type="Gene3D" id="3.40.50.140">
    <property type="match status" value="1"/>
</dbReference>
<feature type="site" description="Interaction with DNA" evidence="9">
    <location>
        <position position="180"/>
    </location>
</feature>
<dbReference type="SMART" id="SM00436">
    <property type="entry name" value="TOP1Bc"/>
    <property type="match status" value="1"/>
</dbReference>
<feature type="site" description="Interaction with DNA" evidence="9">
    <location>
        <position position="184"/>
    </location>
</feature>
<feature type="site" description="Interaction with DNA" evidence="9">
    <location>
        <position position="71"/>
    </location>
</feature>
<reference evidence="12 13" key="2">
    <citation type="journal article" date="2011" name="Stand. Genomic Sci.">
        <title>Complete genome sequence of Desulfurococcus mucosus type strain (O7/1).</title>
        <authorList>
            <person name="Wirth R."/>
            <person name="Chertkov O."/>
            <person name="Held B."/>
            <person name="Lapidus A."/>
            <person name="Nolan M."/>
            <person name="Lucas S."/>
            <person name="Hammon N."/>
            <person name="Deshpande S."/>
            <person name="Cheng J.F."/>
            <person name="Tapia R."/>
            <person name="Han C."/>
            <person name="Goodwin L."/>
            <person name="Pitluck S."/>
            <person name="Liolios K."/>
            <person name="Ioanna P."/>
            <person name="Ivanova N."/>
            <person name="Mavromatis K."/>
            <person name="Mikhailova N."/>
            <person name="Pati A."/>
            <person name="Chen A."/>
            <person name="Palaniappan K."/>
            <person name="Land M."/>
            <person name="Hauser L."/>
            <person name="Chang Y.J."/>
            <person name="Jeffries C.D."/>
            <person name="Bilek Y."/>
            <person name="Hader T."/>
            <person name="Rohde M."/>
            <person name="Spring S."/>
            <person name="Sikorski J."/>
            <person name="Goker M."/>
            <person name="Woyke T."/>
            <person name="Bristow J."/>
            <person name="Eisen J.A."/>
            <person name="Markowitz V."/>
            <person name="Hugenholtz P."/>
            <person name="Kyrpides N.C."/>
            <person name="Klenk H.P."/>
        </authorList>
    </citation>
    <scope>NUCLEOTIDE SEQUENCE [LARGE SCALE GENOMIC DNA]</scope>
    <source>
        <strain evidence="13">ATCC 35584 / DSM 2162 / JCM 9187 / O7/1</strain>
    </source>
</reference>
<reference evidence="13" key="1">
    <citation type="submission" date="2010-11" db="EMBL/GenBank/DDBJ databases">
        <title>The complete genome of Desulfurococcus mucosus DSM 2162.</title>
        <authorList>
            <consortium name="US DOE Joint Genome Institute (JGI-PGF)"/>
            <person name="Lucas S."/>
            <person name="Copeland A."/>
            <person name="Lapidus A."/>
            <person name="Bruce D."/>
            <person name="Goodwin L."/>
            <person name="Pitluck S."/>
            <person name="Kyrpides N."/>
            <person name="Mavromatis K."/>
            <person name="Pagani I."/>
            <person name="Ivanova N."/>
            <person name="Ovchinnikova G."/>
            <person name="Chertkov O."/>
            <person name="Held B."/>
            <person name="Brettin T."/>
            <person name="Detter J.C."/>
            <person name="Tapia R."/>
            <person name="Han C."/>
            <person name="Land M."/>
            <person name="Hauser L."/>
            <person name="Markowitz V."/>
            <person name="Cheng J.-F."/>
            <person name="Hugenholtz P."/>
            <person name="Woyke T."/>
            <person name="Wu D."/>
            <person name="Wirth R."/>
            <person name="Bilek Y."/>
            <person name="Hader T."/>
            <person name="Klenk H.-P."/>
            <person name="Eisen J.A."/>
        </authorList>
    </citation>
    <scope>NUCLEOTIDE SEQUENCE [LARGE SCALE GENOMIC DNA]</scope>
    <source>
        <strain evidence="13">ATCC 35584 / DSM 2162 / JCM 9187 / O7/1</strain>
    </source>
</reference>
<dbReference type="InterPro" id="IPR028612">
    <property type="entry name" value="Topoisom_1_IA"/>
</dbReference>
<dbReference type="PROSITE" id="PS00396">
    <property type="entry name" value="TOPO_IA_1"/>
    <property type="match status" value="1"/>
</dbReference>
<dbReference type="Proteomes" id="UP000001068">
    <property type="component" value="Chromosome"/>
</dbReference>
<dbReference type="NCBIfam" id="TIGR01057">
    <property type="entry name" value="topA_arch"/>
    <property type="match status" value="1"/>
</dbReference>
<dbReference type="NCBIfam" id="NF004438">
    <property type="entry name" value="PRK05776.1"/>
    <property type="match status" value="1"/>
</dbReference>
<dbReference type="GO" id="GO:0046872">
    <property type="term" value="F:metal ion binding"/>
    <property type="evidence" value="ECO:0007669"/>
    <property type="project" value="UniProtKB-KW"/>
</dbReference>
<evidence type="ECO:0000259" key="10">
    <source>
        <dbReference type="PROSITE" id="PS50880"/>
    </source>
</evidence>
<dbReference type="HOGENOM" id="CLU_002929_5_2_2"/>
<dbReference type="SUPFAM" id="SSF56712">
    <property type="entry name" value="Prokaryotic type I DNA topoisomerase"/>
    <property type="match status" value="1"/>
</dbReference>
<dbReference type="PRINTS" id="PR00417">
    <property type="entry name" value="PRTPISMRASEI"/>
</dbReference>
<dbReference type="Pfam" id="PF01131">
    <property type="entry name" value="Topoisom_bac"/>
    <property type="match status" value="1"/>
</dbReference>
<accession>E8RA12</accession>
<feature type="site" description="Interaction with DNA" evidence="9">
    <location>
        <position position="334"/>
    </location>
</feature>
<dbReference type="InterPro" id="IPR003602">
    <property type="entry name" value="Topo_IA_DNA-bd_dom"/>
</dbReference>
<evidence type="ECO:0000256" key="6">
    <source>
        <dbReference type="ARBA" id="ARBA00023029"/>
    </source>
</evidence>